<name>A0A0W0FKI9_MONRR</name>
<protein>
    <submittedName>
        <fullName evidence="7">Uncharacterized protein</fullName>
    </submittedName>
</protein>
<keyword evidence="4 6" id="KW-0472">Membrane</keyword>
<evidence type="ECO:0000313" key="7">
    <source>
        <dbReference type="EMBL" id="KTB36825.1"/>
    </source>
</evidence>
<evidence type="ECO:0000256" key="2">
    <source>
        <dbReference type="ARBA" id="ARBA00022692"/>
    </source>
</evidence>
<sequence length="414" mass="43447">MSTSCTTTPSSTSTEFFTTTTLITSYTTTQTIFPPSISTSIGCPTASSYSSASTDASSPPNTQCVPVTSITTVQPESTRVSSIPATVTSTITSSHVSTLYGSLCTVIPTPVPDTFTQTQTETHTQTQTRTTTEICISETTYTSRVVTTDSNGIPTTSISTIVSTTTMPAEIQSSSPSLAVERSSKNNTGPIIGGVISGIAVLILAVIAVWYIFKRKRRRNDVFDDIDVNDFPAAVTNNDNVDTVPNPYVYDPLATQFATLSDRVHRGALMVARRKHNSSTTPTQWSPTSSHQLLMSDMSRANSPPSTPGHGRSPSISSVTNGSSSGVPGFTTSNGIGTSARFVVNPGEEMVTVRLQTTPIAAEESASLNVIPPSKGSGSARASLSNSATGGGDSDNSTLYSARGEEHPPPAYEE</sequence>
<evidence type="ECO:0000256" key="6">
    <source>
        <dbReference type="SAM" id="Phobius"/>
    </source>
</evidence>
<organism evidence="7 8">
    <name type="scientific">Moniliophthora roreri</name>
    <name type="common">Frosty pod rot fungus</name>
    <name type="synonym">Monilia roreri</name>
    <dbReference type="NCBI Taxonomy" id="221103"/>
    <lineage>
        <taxon>Eukaryota</taxon>
        <taxon>Fungi</taxon>
        <taxon>Dikarya</taxon>
        <taxon>Basidiomycota</taxon>
        <taxon>Agaricomycotina</taxon>
        <taxon>Agaricomycetes</taxon>
        <taxon>Agaricomycetidae</taxon>
        <taxon>Agaricales</taxon>
        <taxon>Marasmiineae</taxon>
        <taxon>Marasmiaceae</taxon>
        <taxon>Moniliophthora</taxon>
    </lineage>
</organism>
<comment type="caution">
    <text evidence="7">The sequence shown here is derived from an EMBL/GenBank/DDBJ whole genome shotgun (WGS) entry which is preliminary data.</text>
</comment>
<feature type="region of interest" description="Disordered" evidence="5">
    <location>
        <begin position="297"/>
        <end position="336"/>
    </location>
</feature>
<dbReference type="GO" id="GO:0016020">
    <property type="term" value="C:membrane"/>
    <property type="evidence" value="ECO:0007669"/>
    <property type="project" value="UniProtKB-SubCell"/>
</dbReference>
<dbReference type="InterPro" id="IPR051694">
    <property type="entry name" value="Immunoregulatory_rcpt-like"/>
</dbReference>
<reference evidence="7 8" key="1">
    <citation type="submission" date="2015-12" db="EMBL/GenBank/DDBJ databases">
        <title>Draft genome sequence of Moniliophthora roreri, the causal agent of frosty pod rot of cacao.</title>
        <authorList>
            <person name="Aime M.C."/>
            <person name="Diaz-Valderrama J.R."/>
            <person name="Kijpornyongpan T."/>
            <person name="Phillips-Mora W."/>
        </authorList>
    </citation>
    <scope>NUCLEOTIDE SEQUENCE [LARGE SCALE GENOMIC DNA]</scope>
    <source>
        <strain evidence="7 8">MCA 2952</strain>
    </source>
</reference>
<dbReference type="EMBL" id="LATX01001880">
    <property type="protein sequence ID" value="KTB36825.1"/>
    <property type="molecule type" value="Genomic_DNA"/>
</dbReference>
<dbReference type="PANTHER" id="PTHR15549:SF30">
    <property type="entry name" value="MID2 DOMAIN-CONTAINING PROTEIN"/>
    <property type="match status" value="1"/>
</dbReference>
<dbReference type="CDD" id="cd12087">
    <property type="entry name" value="TM_EGFR-like"/>
    <property type="match status" value="1"/>
</dbReference>
<feature type="transmembrane region" description="Helical" evidence="6">
    <location>
        <begin position="191"/>
        <end position="213"/>
    </location>
</feature>
<comment type="subcellular location">
    <subcellularLocation>
        <location evidence="1">Membrane</location>
        <topology evidence="1">Single-pass membrane protein</topology>
    </subcellularLocation>
</comment>
<feature type="region of interest" description="Disordered" evidence="5">
    <location>
        <begin position="366"/>
        <end position="414"/>
    </location>
</feature>
<feature type="compositionally biased region" description="Low complexity" evidence="5">
    <location>
        <begin position="313"/>
        <end position="329"/>
    </location>
</feature>
<keyword evidence="3 6" id="KW-1133">Transmembrane helix</keyword>
<evidence type="ECO:0000256" key="1">
    <source>
        <dbReference type="ARBA" id="ARBA00004167"/>
    </source>
</evidence>
<keyword evidence="2 6" id="KW-0812">Transmembrane</keyword>
<evidence type="ECO:0000256" key="3">
    <source>
        <dbReference type="ARBA" id="ARBA00022989"/>
    </source>
</evidence>
<dbReference type="Proteomes" id="UP000054988">
    <property type="component" value="Unassembled WGS sequence"/>
</dbReference>
<dbReference type="AlphaFoldDB" id="A0A0W0FKI9"/>
<dbReference type="GO" id="GO:0071944">
    <property type="term" value="C:cell periphery"/>
    <property type="evidence" value="ECO:0007669"/>
    <property type="project" value="UniProtKB-ARBA"/>
</dbReference>
<gene>
    <name evidence="7" type="ORF">WG66_10562</name>
</gene>
<evidence type="ECO:0000256" key="4">
    <source>
        <dbReference type="ARBA" id="ARBA00023136"/>
    </source>
</evidence>
<proteinExistence type="predicted"/>
<accession>A0A0W0FKI9</accession>
<dbReference type="PANTHER" id="PTHR15549">
    <property type="entry name" value="PAIRED IMMUNOGLOBULIN-LIKE TYPE 2 RECEPTOR"/>
    <property type="match status" value="1"/>
</dbReference>
<feature type="compositionally biased region" description="Polar residues" evidence="5">
    <location>
        <begin position="376"/>
        <end position="400"/>
    </location>
</feature>
<evidence type="ECO:0000256" key="5">
    <source>
        <dbReference type="SAM" id="MobiDB-lite"/>
    </source>
</evidence>
<evidence type="ECO:0000313" key="8">
    <source>
        <dbReference type="Proteomes" id="UP000054988"/>
    </source>
</evidence>